<name>A0A7R9GJI4_9CRUS</name>
<evidence type="ECO:0000313" key="5">
    <source>
        <dbReference type="Proteomes" id="UP000678499"/>
    </source>
</evidence>
<dbReference type="PROSITE" id="PS50004">
    <property type="entry name" value="C2"/>
    <property type="match status" value="1"/>
</dbReference>
<keyword evidence="2" id="KW-1133">Transmembrane helix</keyword>
<dbReference type="GO" id="GO:0001786">
    <property type="term" value="F:phosphatidylserine binding"/>
    <property type="evidence" value="ECO:0007669"/>
    <property type="project" value="TreeGrafter"/>
</dbReference>
<dbReference type="InterPro" id="IPR000008">
    <property type="entry name" value="C2_dom"/>
</dbReference>
<dbReference type="Gene3D" id="2.60.40.150">
    <property type="entry name" value="C2 domain"/>
    <property type="match status" value="1"/>
</dbReference>
<evidence type="ECO:0000256" key="1">
    <source>
        <dbReference type="SAM" id="MobiDB-lite"/>
    </source>
</evidence>
<keyword evidence="5" id="KW-1185">Reference proteome</keyword>
<dbReference type="Proteomes" id="UP000678499">
    <property type="component" value="Unassembled WGS sequence"/>
</dbReference>
<dbReference type="SUPFAM" id="SSF49562">
    <property type="entry name" value="C2 domain (Calcium/lipid-binding domain, CaLB)"/>
    <property type="match status" value="1"/>
</dbReference>
<dbReference type="GO" id="GO:0048791">
    <property type="term" value="P:calcium ion-regulated exocytosis of neurotransmitter"/>
    <property type="evidence" value="ECO:0007669"/>
    <property type="project" value="TreeGrafter"/>
</dbReference>
<accession>A0A7R9GJI4</accession>
<dbReference type="GO" id="GO:0030424">
    <property type="term" value="C:axon"/>
    <property type="evidence" value="ECO:0007669"/>
    <property type="project" value="TreeGrafter"/>
</dbReference>
<dbReference type="GO" id="GO:0000149">
    <property type="term" value="F:SNARE binding"/>
    <property type="evidence" value="ECO:0007669"/>
    <property type="project" value="TreeGrafter"/>
</dbReference>
<organism evidence="4">
    <name type="scientific">Notodromas monacha</name>
    <dbReference type="NCBI Taxonomy" id="399045"/>
    <lineage>
        <taxon>Eukaryota</taxon>
        <taxon>Metazoa</taxon>
        <taxon>Ecdysozoa</taxon>
        <taxon>Arthropoda</taxon>
        <taxon>Crustacea</taxon>
        <taxon>Oligostraca</taxon>
        <taxon>Ostracoda</taxon>
        <taxon>Podocopa</taxon>
        <taxon>Podocopida</taxon>
        <taxon>Cypridocopina</taxon>
        <taxon>Cypridoidea</taxon>
        <taxon>Cyprididae</taxon>
        <taxon>Notodromas</taxon>
    </lineage>
</organism>
<evidence type="ECO:0000259" key="3">
    <source>
        <dbReference type="PROSITE" id="PS50004"/>
    </source>
</evidence>
<feature type="compositionally biased region" description="Polar residues" evidence="1">
    <location>
        <begin position="179"/>
        <end position="190"/>
    </location>
</feature>
<evidence type="ECO:0000313" key="4">
    <source>
        <dbReference type="EMBL" id="CAD7282702.1"/>
    </source>
</evidence>
<dbReference type="GO" id="GO:0005509">
    <property type="term" value="F:calcium ion binding"/>
    <property type="evidence" value="ECO:0007669"/>
    <property type="project" value="TreeGrafter"/>
</dbReference>
<dbReference type="GO" id="GO:0005544">
    <property type="term" value="F:calcium-dependent phospholipid binding"/>
    <property type="evidence" value="ECO:0007669"/>
    <property type="project" value="TreeGrafter"/>
</dbReference>
<sequence>MVILDGNVSCVGASSSSKIELVGGECIGVAGDSSSMSESLTRTITPSTTATPEISSSTTVSSSFSNVAVVTSVAVEEMTYPEVKRQTVTILTETKSQEKSWTMTPLFSASMLTWILVCLVIFGAIFGGCTTAVVYWLYTVARHRYTQLRTCPRSPEHIELEGIVFEGASGVDNQQANAITQEEGSSTGNTNRDDFKDVDLDNLPLPDEKIRAALSRSQLVPNIPTKVPYVGIRLHPYVKIYLLYKNQRIAKKKTHVKKRTLNPVFNESFAFDLPNPSALKEAFGIPASDANADQLMTICLDDISLEFLLLDWDRVTKNEVIGRLELGGPKCSGSALHHWKEVCNSPRRQIAEWHKLRELLDVSNLEVQNAVDQLCITGKKCATLLAGKLRNGISCASKRSNFNAQ</sequence>
<keyword evidence="2" id="KW-0812">Transmembrane</keyword>
<dbReference type="Pfam" id="PF00168">
    <property type="entry name" value="C2"/>
    <property type="match status" value="1"/>
</dbReference>
<dbReference type="GO" id="GO:0006906">
    <property type="term" value="P:vesicle fusion"/>
    <property type="evidence" value="ECO:0007669"/>
    <property type="project" value="TreeGrafter"/>
</dbReference>
<keyword evidence="2" id="KW-0472">Membrane</keyword>
<evidence type="ECO:0000256" key="2">
    <source>
        <dbReference type="SAM" id="Phobius"/>
    </source>
</evidence>
<dbReference type="GO" id="GO:0005886">
    <property type="term" value="C:plasma membrane"/>
    <property type="evidence" value="ECO:0007669"/>
    <property type="project" value="TreeGrafter"/>
</dbReference>
<dbReference type="SMART" id="SM00239">
    <property type="entry name" value="C2"/>
    <property type="match status" value="1"/>
</dbReference>
<feature type="transmembrane region" description="Helical" evidence="2">
    <location>
        <begin position="111"/>
        <end position="138"/>
    </location>
</feature>
<proteinExistence type="predicted"/>
<reference evidence="4" key="1">
    <citation type="submission" date="2020-11" db="EMBL/GenBank/DDBJ databases">
        <authorList>
            <person name="Tran Van P."/>
        </authorList>
    </citation>
    <scope>NUCLEOTIDE SEQUENCE</scope>
</reference>
<gene>
    <name evidence="4" type="ORF">NMOB1V02_LOCUS10323</name>
</gene>
<feature type="domain" description="C2" evidence="3">
    <location>
        <begin position="192"/>
        <end position="354"/>
    </location>
</feature>
<dbReference type="OrthoDB" id="67700at2759"/>
<dbReference type="PANTHER" id="PTHR10024:SF369">
    <property type="entry name" value="FI18813P1"/>
    <property type="match status" value="1"/>
</dbReference>
<dbReference type="InterPro" id="IPR035892">
    <property type="entry name" value="C2_domain_sf"/>
</dbReference>
<feature type="region of interest" description="Disordered" evidence="1">
    <location>
        <begin position="179"/>
        <end position="198"/>
    </location>
</feature>
<dbReference type="EMBL" id="OA886233">
    <property type="protein sequence ID" value="CAD7282702.1"/>
    <property type="molecule type" value="Genomic_DNA"/>
</dbReference>
<dbReference type="PANTHER" id="PTHR10024">
    <property type="entry name" value="SYNAPTOTAGMIN"/>
    <property type="match status" value="1"/>
</dbReference>
<protein>
    <recommendedName>
        <fullName evidence="3">C2 domain-containing protein</fullName>
    </recommendedName>
</protein>
<dbReference type="GO" id="GO:0098793">
    <property type="term" value="C:presynapse"/>
    <property type="evidence" value="ECO:0007669"/>
    <property type="project" value="GOC"/>
</dbReference>
<dbReference type="EMBL" id="CAJPEX010004196">
    <property type="protein sequence ID" value="CAG0922854.1"/>
    <property type="molecule type" value="Genomic_DNA"/>
</dbReference>
<dbReference type="AlphaFoldDB" id="A0A7R9GJI4"/>
<dbReference type="GO" id="GO:0030276">
    <property type="term" value="F:clathrin binding"/>
    <property type="evidence" value="ECO:0007669"/>
    <property type="project" value="TreeGrafter"/>
</dbReference>
<dbReference type="GO" id="GO:0070382">
    <property type="term" value="C:exocytic vesicle"/>
    <property type="evidence" value="ECO:0007669"/>
    <property type="project" value="TreeGrafter"/>
</dbReference>